<protein>
    <submittedName>
        <fullName evidence="2">Uncharacterized protein</fullName>
    </submittedName>
</protein>
<evidence type="ECO:0000313" key="2">
    <source>
        <dbReference type="EMBL" id="KAF1955106.1"/>
    </source>
</evidence>
<accession>A0A6A5TWN2</accession>
<gene>
    <name evidence="2" type="ORF">CC80DRAFT_549820</name>
</gene>
<name>A0A6A5TWN2_9PLEO</name>
<evidence type="ECO:0000313" key="3">
    <source>
        <dbReference type="Proteomes" id="UP000800035"/>
    </source>
</evidence>
<feature type="compositionally biased region" description="Polar residues" evidence="1">
    <location>
        <begin position="36"/>
        <end position="46"/>
    </location>
</feature>
<proteinExistence type="predicted"/>
<evidence type="ECO:0000256" key="1">
    <source>
        <dbReference type="SAM" id="MobiDB-lite"/>
    </source>
</evidence>
<organism evidence="2 3">
    <name type="scientific">Byssothecium circinans</name>
    <dbReference type="NCBI Taxonomy" id="147558"/>
    <lineage>
        <taxon>Eukaryota</taxon>
        <taxon>Fungi</taxon>
        <taxon>Dikarya</taxon>
        <taxon>Ascomycota</taxon>
        <taxon>Pezizomycotina</taxon>
        <taxon>Dothideomycetes</taxon>
        <taxon>Pleosporomycetidae</taxon>
        <taxon>Pleosporales</taxon>
        <taxon>Massarineae</taxon>
        <taxon>Massarinaceae</taxon>
        <taxon>Byssothecium</taxon>
    </lineage>
</organism>
<dbReference type="EMBL" id="ML976996">
    <property type="protein sequence ID" value="KAF1955106.1"/>
    <property type="molecule type" value="Genomic_DNA"/>
</dbReference>
<dbReference type="AlphaFoldDB" id="A0A6A5TWN2"/>
<dbReference type="Proteomes" id="UP000800035">
    <property type="component" value="Unassembled WGS sequence"/>
</dbReference>
<feature type="region of interest" description="Disordered" evidence="1">
    <location>
        <begin position="30"/>
        <end position="62"/>
    </location>
</feature>
<reference evidence="2" key="1">
    <citation type="journal article" date="2020" name="Stud. Mycol.">
        <title>101 Dothideomycetes genomes: a test case for predicting lifestyles and emergence of pathogens.</title>
        <authorList>
            <person name="Haridas S."/>
            <person name="Albert R."/>
            <person name="Binder M."/>
            <person name="Bloem J."/>
            <person name="Labutti K."/>
            <person name="Salamov A."/>
            <person name="Andreopoulos B."/>
            <person name="Baker S."/>
            <person name="Barry K."/>
            <person name="Bills G."/>
            <person name="Bluhm B."/>
            <person name="Cannon C."/>
            <person name="Castanera R."/>
            <person name="Culley D."/>
            <person name="Daum C."/>
            <person name="Ezra D."/>
            <person name="Gonzalez J."/>
            <person name="Henrissat B."/>
            <person name="Kuo A."/>
            <person name="Liang C."/>
            <person name="Lipzen A."/>
            <person name="Lutzoni F."/>
            <person name="Magnuson J."/>
            <person name="Mondo S."/>
            <person name="Nolan M."/>
            <person name="Ohm R."/>
            <person name="Pangilinan J."/>
            <person name="Park H.-J."/>
            <person name="Ramirez L."/>
            <person name="Alfaro M."/>
            <person name="Sun H."/>
            <person name="Tritt A."/>
            <person name="Yoshinaga Y."/>
            <person name="Zwiers L.-H."/>
            <person name="Turgeon B."/>
            <person name="Goodwin S."/>
            <person name="Spatafora J."/>
            <person name="Crous P."/>
            <person name="Grigoriev I."/>
        </authorList>
    </citation>
    <scope>NUCLEOTIDE SEQUENCE</scope>
    <source>
        <strain evidence="2">CBS 675.92</strain>
    </source>
</reference>
<keyword evidence="3" id="KW-1185">Reference proteome</keyword>
<sequence length="253" mass="26998">MELFQYTFPGVALAAASCYAKPVTKGPKDSYVTPDISPSNVANTAGPSAPKRSVTPETHECGGDDPGLVDQCRSLCANEPKGDGWVQKSVACIINIGKSPWLGGLSEEPPDKLGHRIRPGDCSCNNPVTEVLDEFFMESIKAVGDVLQQYLCPQELGFSGTCNCYYVVAAIQTVKAYKYAYEAKDAAIEFANAFLGGLSASEAAGCRSPPSFDDPVKVFVPLSDAPDEIIPEESMWGTRSLVVFADGRDARLA</sequence>